<gene>
    <name evidence="1" type="ORF">HKBW3S42_02453</name>
</gene>
<protein>
    <submittedName>
        <fullName evidence="1">Uncharacterized protein</fullName>
    </submittedName>
</protein>
<name>A0A6V8PPN1_9ACTN</name>
<proteinExistence type="predicted"/>
<reference evidence="1 2" key="1">
    <citation type="journal article" date="2020" name="Front. Microbiol.">
        <title>Single-cell genomics of novel Actinobacteria with the Wood-Ljungdahl pathway discovered in a serpentinizing system.</title>
        <authorList>
            <person name="Merino N."/>
            <person name="Kawai M."/>
            <person name="Boyd E.S."/>
            <person name="Colman D.R."/>
            <person name="McGlynn S.E."/>
            <person name="Nealson K.H."/>
            <person name="Kurokawa K."/>
            <person name="Hongoh Y."/>
        </authorList>
    </citation>
    <scope>NUCLEOTIDE SEQUENCE [LARGE SCALE GENOMIC DNA]</scope>
    <source>
        <strain evidence="1 2">S42</strain>
    </source>
</reference>
<organism evidence="1 2">
    <name type="scientific">Candidatus Hakubella thermalkaliphila</name>
    <dbReference type="NCBI Taxonomy" id="2754717"/>
    <lineage>
        <taxon>Bacteria</taxon>
        <taxon>Bacillati</taxon>
        <taxon>Actinomycetota</taxon>
        <taxon>Actinomycetota incertae sedis</taxon>
        <taxon>Candidatus Hakubellales</taxon>
        <taxon>Candidatus Hakubellaceae</taxon>
        <taxon>Candidatus Hakubella</taxon>
    </lineage>
</organism>
<evidence type="ECO:0000313" key="1">
    <source>
        <dbReference type="EMBL" id="GFP34113.1"/>
    </source>
</evidence>
<evidence type="ECO:0000313" key="2">
    <source>
        <dbReference type="Proteomes" id="UP000568877"/>
    </source>
</evidence>
<dbReference type="AlphaFoldDB" id="A0A6V8PPN1"/>
<comment type="caution">
    <text evidence="1">The sequence shown here is derived from an EMBL/GenBank/DDBJ whole genome shotgun (WGS) entry which is preliminary data.</text>
</comment>
<dbReference type="EMBL" id="BLSA01000957">
    <property type="protein sequence ID" value="GFP34113.1"/>
    <property type="molecule type" value="Genomic_DNA"/>
</dbReference>
<accession>A0A6V8PPN1</accession>
<dbReference type="Proteomes" id="UP000568877">
    <property type="component" value="Unassembled WGS sequence"/>
</dbReference>
<sequence>MEQEEQVLYIGSMGGKEKGESLNYVGAESEY</sequence>
<feature type="non-terminal residue" evidence="1">
    <location>
        <position position="31"/>
    </location>
</feature>